<evidence type="ECO:0000259" key="9">
    <source>
        <dbReference type="Pfam" id="PF04083"/>
    </source>
</evidence>
<sequence>MLLGAQCLISTMQSISLIVLVISGVLSDMRNQKNNVCPTFEDYFTIENNPRCWFDIAAASDVVTIIQSRGYPVEVHKVITEDGYILTMHRIPNTRHPRRKRYPIFLQHGLIATSANFATQSRNVSMAFILSDAGYDIWMGNYRGTTYSQEHVRLTVRDNEYWNHSLDHLGLMDIPAMLNKIAEVTGKKGETIVIGHSLGTTISMIYASARPEEARRNIKFMVLLAPAATLTNMISPFRILAPLSEAILDVVVSNDLIRVVSSPNISNLYSRTLCLDSPIVLKRCEQIFNIFYGPYSQMGAELLPVFFWHLPAGTSVKVIRHAADLVLGKFHMYDNGAKINERIYGSKSPPVYNTKNIRVPTLIMYAVNDWACGKKDALVLASHMSPEVLPFGIAEIDIKDFNHMDFLYGSGVKKIVTDRLMRLFDTLHKLPIKRTQNVPIL</sequence>
<dbReference type="InterPro" id="IPR025483">
    <property type="entry name" value="Lipase_euk"/>
</dbReference>
<dbReference type="InParanoid" id="A0A7F5R705"/>
<organism evidence="10 11">
    <name type="scientific">Agrilus planipennis</name>
    <name type="common">Emerald ash borer</name>
    <name type="synonym">Agrilus marcopoli</name>
    <dbReference type="NCBI Taxonomy" id="224129"/>
    <lineage>
        <taxon>Eukaryota</taxon>
        <taxon>Metazoa</taxon>
        <taxon>Ecdysozoa</taxon>
        <taxon>Arthropoda</taxon>
        <taxon>Hexapoda</taxon>
        <taxon>Insecta</taxon>
        <taxon>Pterygota</taxon>
        <taxon>Neoptera</taxon>
        <taxon>Endopterygota</taxon>
        <taxon>Coleoptera</taxon>
        <taxon>Polyphaga</taxon>
        <taxon>Elateriformia</taxon>
        <taxon>Buprestoidea</taxon>
        <taxon>Buprestidae</taxon>
        <taxon>Agrilinae</taxon>
        <taxon>Agrilus</taxon>
    </lineage>
</organism>
<feature type="active site" description="Charge relay system" evidence="7">
    <location>
        <position position="369"/>
    </location>
</feature>
<dbReference type="InterPro" id="IPR006693">
    <property type="entry name" value="AB_hydrolase_lipase"/>
</dbReference>
<evidence type="ECO:0000256" key="5">
    <source>
        <dbReference type="ARBA" id="ARBA00023098"/>
    </source>
</evidence>
<proteinExistence type="inferred from homology"/>
<evidence type="ECO:0000256" key="3">
    <source>
        <dbReference type="ARBA" id="ARBA00022801"/>
    </source>
</evidence>
<evidence type="ECO:0000256" key="2">
    <source>
        <dbReference type="ARBA" id="ARBA00022729"/>
    </source>
</evidence>
<feature type="signal peptide" evidence="8">
    <location>
        <begin position="1"/>
        <end position="27"/>
    </location>
</feature>
<dbReference type="RefSeq" id="XP_025831745.1">
    <property type="nucleotide sequence ID" value="XM_025975960.1"/>
</dbReference>
<feature type="domain" description="Partial AB-hydrolase lipase" evidence="9">
    <location>
        <begin position="63"/>
        <end position="120"/>
    </location>
</feature>
<comment type="similarity">
    <text evidence="1">Belongs to the AB hydrolase superfamily. Lipase family.</text>
</comment>
<keyword evidence="6" id="KW-0325">Glycoprotein</keyword>
<dbReference type="KEGG" id="apln:112904856"/>
<dbReference type="Pfam" id="PF04083">
    <property type="entry name" value="Abhydro_lipase"/>
    <property type="match status" value="1"/>
</dbReference>
<evidence type="ECO:0000313" key="11">
    <source>
        <dbReference type="RefSeq" id="XP_025831745.1"/>
    </source>
</evidence>
<keyword evidence="2 8" id="KW-0732">Signal</keyword>
<evidence type="ECO:0000256" key="6">
    <source>
        <dbReference type="ARBA" id="ARBA00023180"/>
    </source>
</evidence>
<dbReference type="FunFam" id="3.40.50.1820:FF:000057">
    <property type="entry name" value="Lipase"/>
    <property type="match status" value="1"/>
</dbReference>
<protein>
    <submittedName>
        <fullName evidence="11">Lipase 3-like</fullName>
    </submittedName>
</protein>
<keyword evidence="4" id="KW-0442">Lipid degradation</keyword>
<evidence type="ECO:0000313" key="10">
    <source>
        <dbReference type="Proteomes" id="UP000192223"/>
    </source>
</evidence>
<accession>A0A7F5R705</accession>
<evidence type="ECO:0000256" key="8">
    <source>
        <dbReference type="SAM" id="SignalP"/>
    </source>
</evidence>
<name>A0A7F5R705_AGRPL</name>
<feature type="active site" description="Charge relay system" evidence="7">
    <location>
        <position position="403"/>
    </location>
</feature>
<evidence type="ECO:0000256" key="7">
    <source>
        <dbReference type="PIRSR" id="PIRSR000862-1"/>
    </source>
</evidence>
<dbReference type="OrthoDB" id="6130531at2759"/>
<dbReference type="Gene3D" id="3.40.50.1820">
    <property type="entry name" value="alpha/beta hydrolase"/>
    <property type="match status" value="1"/>
</dbReference>
<dbReference type="SUPFAM" id="SSF53474">
    <property type="entry name" value="alpha/beta-Hydrolases"/>
    <property type="match status" value="1"/>
</dbReference>
<dbReference type="AlphaFoldDB" id="A0A7F5R705"/>
<keyword evidence="10" id="KW-1185">Reference proteome</keyword>
<feature type="active site" description="Nucleophile" evidence="7">
    <location>
        <position position="197"/>
    </location>
</feature>
<dbReference type="PANTHER" id="PTHR11005">
    <property type="entry name" value="LYSOSOMAL ACID LIPASE-RELATED"/>
    <property type="match status" value="1"/>
</dbReference>
<gene>
    <name evidence="11" type="primary">LOC112904856</name>
</gene>
<evidence type="ECO:0000256" key="4">
    <source>
        <dbReference type="ARBA" id="ARBA00022963"/>
    </source>
</evidence>
<reference evidence="11" key="1">
    <citation type="submission" date="2025-08" db="UniProtKB">
        <authorList>
            <consortium name="RefSeq"/>
        </authorList>
    </citation>
    <scope>IDENTIFICATION</scope>
    <source>
        <tissue evidence="11">Entire body</tissue>
    </source>
</reference>
<dbReference type="GO" id="GO:0016788">
    <property type="term" value="F:hydrolase activity, acting on ester bonds"/>
    <property type="evidence" value="ECO:0007669"/>
    <property type="project" value="InterPro"/>
</dbReference>
<evidence type="ECO:0000256" key="1">
    <source>
        <dbReference type="ARBA" id="ARBA00010701"/>
    </source>
</evidence>
<dbReference type="GO" id="GO:0016042">
    <property type="term" value="P:lipid catabolic process"/>
    <property type="evidence" value="ECO:0007669"/>
    <property type="project" value="UniProtKB-KW"/>
</dbReference>
<keyword evidence="5" id="KW-0443">Lipid metabolism</keyword>
<dbReference type="GeneID" id="112904856"/>
<dbReference type="PIRSF" id="PIRSF000862">
    <property type="entry name" value="Steryl_ester_lip"/>
    <property type="match status" value="1"/>
</dbReference>
<feature type="chain" id="PRO_5029001549" evidence="8">
    <location>
        <begin position="28"/>
        <end position="441"/>
    </location>
</feature>
<dbReference type="InterPro" id="IPR029058">
    <property type="entry name" value="AB_hydrolase_fold"/>
</dbReference>
<dbReference type="Proteomes" id="UP000192223">
    <property type="component" value="Unplaced"/>
</dbReference>
<keyword evidence="3" id="KW-0378">Hydrolase</keyword>